<evidence type="ECO:0000259" key="1">
    <source>
        <dbReference type="Pfam" id="PF20167"/>
    </source>
</evidence>
<name>M1E002_SOLTU</name>
<sequence>MLSRIFNKVKGSDKVLTEIKEDVSTLNQMVISNSVSIKQLKTQMGQISSYLNPKQQGGSLVILWTTPRMNLEWVEKWNVFEKYKLTSQESSRRLFEKAHELDLDLRWTHKNIKWESVKLGGSMAEMATRQSVSATTQTVVPVPPVQGPPPRLLNMLKAERLRTFLVEKRLYMDGVVDKYPLVWDTLRYCRFDIFTSPYGPYIPTWVREFNTAYGDLVSKRKKKANAFRPVESVVVQGKIVGCSSNHTNVAFDRTVGFEHEYEIMATTQTLDELKGCLGPLISDTTPRWIMAGAPIEKRT</sequence>
<dbReference type="Proteomes" id="UP000011115">
    <property type="component" value="Unassembled WGS sequence"/>
</dbReference>
<dbReference type="Gramene" id="PGSC0003DMT400097143">
    <property type="protein sequence ID" value="PGSC0003DMT400097143"/>
    <property type="gene ID" value="PGSC0003DMG400046714"/>
</dbReference>
<feature type="domain" description="Putative plant transposon protein" evidence="1">
    <location>
        <begin position="190"/>
        <end position="297"/>
    </location>
</feature>
<keyword evidence="3" id="KW-1185">Reference proteome</keyword>
<dbReference type="HOGENOM" id="CLU_029307_1_3_1"/>
<dbReference type="PANTHER" id="PTHR33180">
    <property type="entry name" value="PHOTOSYSTEM II CP43 REACTION CENTER PROTEIN"/>
    <property type="match status" value="1"/>
</dbReference>
<dbReference type="InParanoid" id="M1E002"/>
<dbReference type="EnsemblPlants" id="PGSC0003DMT400097143">
    <property type="protein sequence ID" value="PGSC0003DMT400097143"/>
    <property type="gene ID" value="PGSC0003DMG400046714"/>
</dbReference>
<dbReference type="GO" id="GO:0009579">
    <property type="term" value="C:thylakoid"/>
    <property type="evidence" value="ECO:0000318"/>
    <property type="project" value="GO_Central"/>
</dbReference>
<reference evidence="3" key="1">
    <citation type="journal article" date="2011" name="Nature">
        <title>Genome sequence and analysis of the tuber crop potato.</title>
        <authorList>
            <consortium name="The Potato Genome Sequencing Consortium"/>
        </authorList>
    </citation>
    <scope>NUCLEOTIDE SEQUENCE [LARGE SCALE GENOMIC DNA]</scope>
    <source>
        <strain evidence="3">cv. DM1-3 516 R44</strain>
    </source>
</reference>
<dbReference type="Pfam" id="PF20167">
    <property type="entry name" value="Transposase_32"/>
    <property type="match status" value="1"/>
</dbReference>
<dbReference type="GO" id="GO:0009523">
    <property type="term" value="C:photosystem II"/>
    <property type="evidence" value="ECO:0000318"/>
    <property type="project" value="GO_Central"/>
</dbReference>
<evidence type="ECO:0000313" key="2">
    <source>
        <dbReference type="EnsemblPlants" id="PGSC0003DMT400097143"/>
    </source>
</evidence>
<dbReference type="PANTHER" id="PTHR33180:SF31">
    <property type="entry name" value="POLYPROTEIN PROTEIN"/>
    <property type="match status" value="1"/>
</dbReference>
<organism evidence="2 3">
    <name type="scientific">Solanum tuberosum</name>
    <name type="common">Potato</name>
    <dbReference type="NCBI Taxonomy" id="4113"/>
    <lineage>
        <taxon>Eukaryota</taxon>
        <taxon>Viridiplantae</taxon>
        <taxon>Streptophyta</taxon>
        <taxon>Embryophyta</taxon>
        <taxon>Tracheophyta</taxon>
        <taxon>Spermatophyta</taxon>
        <taxon>Magnoliopsida</taxon>
        <taxon>eudicotyledons</taxon>
        <taxon>Gunneridae</taxon>
        <taxon>Pentapetalae</taxon>
        <taxon>asterids</taxon>
        <taxon>lamiids</taxon>
        <taxon>Solanales</taxon>
        <taxon>Solanaceae</taxon>
        <taxon>Solanoideae</taxon>
        <taxon>Solaneae</taxon>
        <taxon>Solanum</taxon>
    </lineage>
</organism>
<accession>M1E002</accession>
<evidence type="ECO:0000313" key="3">
    <source>
        <dbReference type="Proteomes" id="UP000011115"/>
    </source>
</evidence>
<protein>
    <recommendedName>
        <fullName evidence="1">Putative plant transposon protein domain-containing protein</fullName>
    </recommendedName>
</protein>
<dbReference type="AlphaFoldDB" id="M1E002"/>
<proteinExistence type="predicted"/>
<reference evidence="2" key="2">
    <citation type="submission" date="2015-06" db="UniProtKB">
        <authorList>
            <consortium name="EnsemblPlants"/>
        </authorList>
    </citation>
    <scope>IDENTIFICATION</scope>
    <source>
        <strain evidence="2">DM1-3 516 R44</strain>
    </source>
</reference>
<dbReference type="InterPro" id="IPR046796">
    <property type="entry name" value="Transposase_32_dom"/>
</dbReference>
<dbReference type="PaxDb" id="4113-PGSC0003DMT400097143"/>